<dbReference type="HOGENOM" id="CLU_3108991_0_0_1"/>
<name>T1JSS2_TETUR</name>
<keyword evidence="2" id="KW-1185">Reference proteome</keyword>
<reference evidence="2" key="1">
    <citation type="submission" date="2011-08" db="EMBL/GenBank/DDBJ databases">
        <authorList>
            <person name="Rombauts S."/>
        </authorList>
    </citation>
    <scope>NUCLEOTIDE SEQUENCE</scope>
    <source>
        <strain evidence="2">London</strain>
    </source>
</reference>
<evidence type="ECO:0000313" key="2">
    <source>
        <dbReference type="Proteomes" id="UP000015104"/>
    </source>
</evidence>
<dbReference type="EMBL" id="CAEY01000467">
    <property type="status" value="NOT_ANNOTATED_CDS"/>
    <property type="molecule type" value="Genomic_DNA"/>
</dbReference>
<accession>T1JSS2</accession>
<sequence>MKQNHCLKWPLKVEDEFRRDRTGIPEVALFVLDVPVEARENQIFINRFIIF</sequence>
<dbReference type="EnsemblMetazoa" id="tetur01g11540.1">
    <property type="protein sequence ID" value="tetur01g11540.1"/>
    <property type="gene ID" value="tetur01g11540"/>
</dbReference>
<dbReference type="AlphaFoldDB" id="T1JSS2"/>
<proteinExistence type="predicted"/>
<protein>
    <submittedName>
        <fullName evidence="1">Uncharacterized protein</fullName>
    </submittedName>
</protein>
<dbReference type="Proteomes" id="UP000015104">
    <property type="component" value="Unassembled WGS sequence"/>
</dbReference>
<organism evidence="1 2">
    <name type="scientific">Tetranychus urticae</name>
    <name type="common">Two-spotted spider mite</name>
    <dbReference type="NCBI Taxonomy" id="32264"/>
    <lineage>
        <taxon>Eukaryota</taxon>
        <taxon>Metazoa</taxon>
        <taxon>Ecdysozoa</taxon>
        <taxon>Arthropoda</taxon>
        <taxon>Chelicerata</taxon>
        <taxon>Arachnida</taxon>
        <taxon>Acari</taxon>
        <taxon>Acariformes</taxon>
        <taxon>Trombidiformes</taxon>
        <taxon>Prostigmata</taxon>
        <taxon>Eleutherengona</taxon>
        <taxon>Raphignathae</taxon>
        <taxon>Tetranychoidea</taxon>
        <taxon>Tetranychidae</taxon>
        <taxon>Tetranychus</taxon>
    </lineage>
</organism>
<evidence type="ECO:0000313" key="1">
    <source>
        <dbReference type="EnsemblMetazoa" id="tetur01g11540.1"/>
    </source>
</evidence>
<reference evidence="1" key="2">
    <citation type="submission" date="2015-06" db="UniProtKB">
        <authorList>
            <consortium name="EnsemblMetazoa"/>
        </authorList>
    </citation>
    <scope>IDENTIFICATION</scope>
</reference>